<evidence type="ECO:0000313" key="2">
    <source>
        <dbReference type="EMBL" id="MXQ08563.1"/>
    </source>
</evidence>
<dbReference type="Pfam" id="PF04314">
    <property type="entry name" value="PCuAC"/>
    <property type="match status" value="1"/>
</dbReference>
<accession>A0A7C9IRB0</accession>
<protein>
    <submittedName>
        <fullName evidence="2">Copper chaperone PCu(A)C</fullName>
    </submittedName>
</protein>
<feature type="signal peptide" evidence="1">
    <location>
        <begin position="1"/>
        <end position="19"/>
    </location>
</feature>
<feature type="chain" id="PRO_5028919337" evidence="1">
    <location>
        <begin position="20"/>
        <end position="153"/>
    </location>
</feature>
<evidence type="ECO:0000256" key="1">
    <source>
        <dbReference type="SAM" id="SignalP"/>
    </source>
</evidence>
<sequence length="153" mass="16116">MLRAFLAASLIAASSPALADETSAGDLTIDGAHIFKSFMNARAAGGYMTISNGGGEADLLLDVMADVPMIAIHESREEDGVMRMVHLDAVEIAPGETVAFRPGGLHVMVMGLGPDDLPVGDTLDVTLVFDRAGEVDVTFEVMERPEGGMQMTH</sequence>
<proteinExistence type="predicted"/>
<dbReference type="PANTHER" id="PTHR36302">
    <property type="entry name" value="BLR7088 PROTEIN"/>
    <property type="match status" value="1"/>
</dbReference>
<gene>
    <name evidence="2" type="ORF">GQ651_11965</name>
</gene>
<dbReference type="SUPFAM" id="SSF110087">
    <property type="entry name" value="DR1885-like metal-binding protein"/>
    <property type="match status" value="1"/>
</dbReference>
<dbReference type="AlphaFoldDB" id="A0A7C9IRB0"/>
<dbReference type="InterPro" id="IPR058248">
    <property type="entry name" value="Lxx211020-like"/>
</dbReference>
<reference evidence="2 3" key="1">
    <citation type="submission" date="2019-12" db="EMBL/GenBank/DDBJ databases">
        <authorList>
            <person name="Lee S.D."/>
        </authorList>
    </citation>
    <scope>NUCLEOTIDE SEQUENCE [LARGE SCALE GENOMIC DNA]</scope>
    <source>
        <strain evidence="2 3">GH1-50</strain>
    </source>
</reference>
<dbReference type="PANTHER" id="PTHR36302:SF1">
    <property type="entry name" value="COPPER CHAPERONE PCU(A)C"/>
    <property type="match status" value="1"/>
</dbReference>
<dbReference type="InterPro" id="IPR036182">
    <property type="entry name" value="PCuAC_sf"/>
</dbReference>
<dbReference type="Proteomes" id="UP000480350">
    <property type="component" value="Unassembled WGS sequence"/>
</dbReference>
<reference evidence="2 3" key="2">
    <citation type="submission" date="2020-03" db="EMBL/GenBank/DDBJ databases">
        <title>Kangsaoukella pontilimi gen. nov., sp. nov., a new member of the family Rhodobacteraceae isolated from a tidal mudflat.</title>
        <authorList>
            <person name="Kim I.S."/>
        </authorList>
    </citation>
    <scope>NUCLEOTIDE SEQUENCE [LARGE SCALE GENOMIC DNA]</scope>
    <source>
        <strain evidence="2 3">GH1-50</strain>
    </source>
</reference>
<dbReference type="RefSeq" id="WP_160764476.1">
    <property type="nucleotide sequence ID" value="NZ_WUPT01000002.1"/>
</dbReference>
<organism evidence="2 3">
    <name type="scientific">Kangsaoukella pontilimi</name>
    <dbReference type="NCBI Taxonomy" id="2691042"/>
    <lineage>
        <taxon>Bacteria</taxon>
        <taxon>Pseudomonadati</taxon>
        <taxon>Pseudomonadota</taxon>
        <taxon>Alphaproteobacteria</taxon>
        <taxon>Rhodobacterales</taxon>
        <taxon>Paracoccaceae</taxon>
        <taxon>Kangsaoukella</taxon>
    </lineage>
</organism>
<dbReference type="InterPro" id="IPR007410">
    <property type="entry name" value="LpqE-like"/>
</dbReference>
<comment type="caution">
    <text evidence="2">The sequence shown here is derived from an EMBL/GenBank/DDBJ whole genome shotgun (WGS) entry which is preliminary data.</text>
</comment>
<keyword evidence="3" id="KW-1185">Reference proteome</keyword>
<name>A0A7C9IRB0_9RHOB</name>
<dbReference type="Gene3D" id="2.60.40.1890">
    <property type="entry name" value="PCu(A)C copper chaperone"/>
    <property type="match status" value="1"/>
</dbReference>
<keyword evidence="1" id="KW-0732">Signal</keyword>
<dbReference type="EMBL" id="WUPT01000002">
    <property type="protein sequence ID" value="MXQ08563.1"/>
    <property type="molecule type" value="Genomic_DNA"/>
</dbReference>
<evidence type="ECO:0000313" key="3">
    <source>
        <dbReference type="Proteomes" id="UP000480350"/>
    </source>
</evidence>